<dbReference type="Proteomes" id="UP001565368">
    <property type="component" value="Unassembled WGS sequence"/>
</dbReference>
<evidence type="ECO:0000256" key="10">
    <source>
        <dbReference type="ARBA" id="ARBA00043193"/>
    </source>
</evidence>
<reference evidence="12 13" key="1">
    <citation type="submission" date="2023-08" db="EMBL/GenBank/DDBJ databases">
        <title>Annotated Genome Sequence of Vanrija albida AlHP1.</title>
        <authorList>
            <person name="Herzog R."/>
        </authorList>
    </citation>
    <scope>NUCLEOTIDE SEQUENCE [LARGE SCALE GENOMIC DNA]</scope>
    <source>
        <strain evidence="12 13">AlHP1</strain>
    </source>
</reference>
<evidence type="ECO:0000256" key="3">
    <source>
        <dbReference type="ARBA" id="ARBA00022801"/>
    </source>
</evidence>
<dbReference type="GeneID" id="95981417"/>
<organism evidence="12 13">
    <name type="scientific">Vanrija albida</name>
    <dbReference type="NCBI Taxonomy" id="181172"/>
    <lineage>
        <taxon>Eukaryota</taxon>
        <taxon>Fungi</taxon>
        <taxon>Dikarya</taxon>
        <taxon>Basidiomycota</taxon>
        <taxon>Agaricomycotina</taxon>
        <taxon>Tremellomycetes</taxon>
        <taxon>Trichosporonales</taxon>
        <taxon>Trichosporonaceae</taxon>
        <taxon>Vanrija</taxon>
    </lineage>
</organism>
<evidence type="ECO:0000256" key="4">
    <source>
        <dbReference type="ARBA" id="ARBA00041057"/>
    </source>
</evidence>
<comment type="caution">
    <text evidence="12">The sequence shown here is derived from an EMBL/GenBank/DDBJ whole genome shotgun (WGS) entry which is preliminary data.</text>
</comment>
<dbReference type="Gene3D" id="1.10.4080.10">
    <property type="entry name" value="ADP-ribosylation/Crystallin J1"/>
    <property type="match status" value="1"/>
</dbReference>
<evidence type="ECO:0000256" key="5">
    <source>
        <dbReference type="ARBA" id="ARBA00042398"/>
    </source>
</evidence>
<comment type="catalytic activity">
    <reaction evidence="11">
        <text>alpha-NAD(+) + H2O = ADP-D-ribose + nicotinamide + H(+)</text>
        <dbReference type="Rhea" id="RHEA:68792"/>
        <dbReference type="ChEBI" id="CHEBI:15377"/>
        <dbReference type="ChEBI" id="CHEBI:15378"/>
        <dbReference type="ChEBI" id="CHEBI:17154"/>
        <dbReference type="ChEBI" id="CHEBI:57967"/>
        <dbReference type="ChEBI" id="CHEBI:77017"/>
    </reaction>
</comment>
<name>A0ABR3QDP2_9TREE</name>
<dbReference type="InterPro" id="IPR036705">
    <property type="entry name" value="Ribosyl_crysJ1_sf"/>
</dbReference>
<proteinExistence type="inferred from homology"/>
<evidence type="ECO:0000256" key="1">
    <source>
        <dbReference type="ARBA" id="ARBA00010702"/>
    </source>
</evidence>
<dbReference type="Pfam" id="PF03747">
    <property type="entry name" value="ADP_ribosyl_GH"/>
    <property type="match status" value="1"/>
</dbReference>
<dbReference type="InterPro" id="IPR005502">
    <property type="entry name" value="Ribosyl_crysJ1"/>
</dbReference>
<evidence type="ECO:0000313" key="13">
    <source>
        <dbReference type="Proteomes" id="UP001565368"/>
    </source>
</evidence>
<sequence>MTSRTDRALGAVLGSAAGDALGAAYEFKPAVLPPTPIEWKAGGPWERGEWTDDTAMAIPLLDELAAGGDLRTDAALGRVVTRWLGWAHGAKDVGIQTRKVFGALERQLGRLAGLDAADDPGHVARLCRAAAAQVHDVTGRSGGNGSLMRTGPVALGYLGDRDAVAAAARAQSDLTHHDADAGDACVLWSLAIAHAVDTGEIDLVGQLGALPEARAEVWRERIAEAEGLQPHEIKNNGWVVAALQAAWSAIHHGDSLVDVLERAVRAGDDTDTVAAIAGSLAGAKYGASALPRVWVDELHGWPRERATDLETKVLLVGRRVSDL</sequence>
<evidence type="ECO:0000256" key="9">
    <source>
        <dbReference type="ARBA" id="ARBA00043187"/>
    </source>
</evidence>
<evidence type="ECO:0000256" key="7">
    <source>
        <dbReference type="ARBA" id="ARBA00042722"/>
    </source>
</evidence>
<dbReference type="RefSeq" id="XP_069212571.1">
    <property type="nucleotide sequence ID" value="XM_069349027.1"/>
</dbReference>
<evidence type="ECO:0000313" key="12">
    <source>
        <dbReference type="EMBL" id="KAL1412627.1"/>
    </source>
</evidence>
<protein>
    <recommendedName>
        <fullName evidence="4">ADP-ribosylhydrolase ARH3</fullName>
        <ecNumber evidence="2">3.2.1.143</ecNumber>
    </recommendedName>
    <alternativeName>
        <fullName evidence="5">ADP-ribose glycohydrolase ARH3</fullName>
    </alternativeName>
    <alternativeName>
        <fullName evidence="6">ADP-ribosylhydrolase 3</fullName>
    </alternativeName>
    <alternativeName>
        <fullName evidence="9">O-acetyl-ADP-ribose deacetylase ARH3</fullName>
    </alternativeName>
    <alternativeName>
        <fullName evidence="10">Poly(ADP-ribose) glycohydrolase ARH3</fullName>
    </alternativeName>
    <alternativeName>
        <fullName evidence="8">[Protein ADP-ribosylarginine] hydrolase-like protein 2</fullName>
    </alternativeName>
    <alternativeName>
        <fullName evidence="7">[Protein ADP-ribosylserine] hydrolase</fullName>
    </alternativeName>
</protein>
<dbReference type="EC" id="3.2.1.143" evidence="2"/>
<keyword evidence="13" id="KW-1185">Reference proteome</keyword>
<dbReference type="PANTHER" id="PTHR16222">
    <property type="entry name" value="ADP-RIBOSYLGLYCOHYDROLASE"/>
    <property type="match status" value="1"/>
</dbReference>
<dbReference type="SUPFAM" id="SSF101478">
    <property type="entry name" value="ADP-ribosylglycohydrolase"/>
    <property type="match status" value="1"/>
</dbReference>
<dbReference type="EMBL" id="JBBXJM010000001">
    <property type="protein sequence ID" value="KAL1412627.1"/>
    <property type="molecule type" value="Genomic_DNA"/>
</dbReference>
<dbReference type="PANTHER" id="PTHR16222:SF24">
    <property type="entry name" value="ADP-RIBOSYLHYDROLASE ARH3"/>
    <property type="match status" value="1"/>
</dbReference>
<evidence type="ECO:0000256" key="6">
    <source>
        <dbReference type="ARBA" id="ARBA00042471"/>
    </source>
</evidence>
<gene>
    <name evidence="12" type="ORF">Q8F55_000374</name>
</gene>
<dbReference type="InterPro" id="IPR050792">
    <property type="entry name" value="ADP-ribosylglycohydrolase"/>
</dbReference>
<evidence type="ECO:0000256" key="8">
    <source>
        <dbReference type="ARBA" id="ARBA00042850"/>
    </source>
</evidence>
<evidence type="ECO:0000256" key="2">
    <source>
        <dbReference type="ARBA" id="ARBA00012255"/>
    </source>
</evidence>
<evidence type="ECO:0000256" key="11">
    <source>
        <dbReference type="ARBA" id="ARBA00049015"/>
    </source>
</evidence>
<keyword evidence="3" id="KW-0378">Hydrolase</keyword>
<accession>A0ABR3QDP2</accession>
<comment type="similarity">
    <text evidence="1">Belongs to the ADP-ribosylglycohydrolase family.</text>
</comment>